<accession>A0A0A9FZN7</accession>
<organism evidence="1">
    <name type="scientific">Arundo donax</name>
    <name type="common">Giant reed</name>
    <name type="synonym">Donax arundinaceus</name>
    <dbReference type="NCBI Taxonomy" id="35708"/>
    <lineage>
        <taxon>Eukaryota</taxon>
        <taxon>Viridiplantae</taxon>
        <taxon>Streptophyta</taxon>
        <taxon>Embryophyta</taxon>
        <taxon>Tracheophyta</taxon>
        <taxon>Spermatophyta</taxon>
        <taxon>Magnoliopsida</taxon>
        <taxon>Liliopsida</taxon>
        <taxon>Poales</taxon>
        <taxon>Poaceae</taxon>
        <taxon>PACMAD clade</taxon>
        <taxon>Arundinoideae</taxon>
        <taxon>Arundineae</taxon>
        <taxon>Arundo</taxon>
    </lineage>
</organism>
<reference evidence="1" key="1">
    <citation type="submission" date="2014-09" db="EMBL/GenBank/DDBJ databases">
        <authorList>
            <person name="Magalhaes I.L.F."/>
            <person name="Oliveira U."/>
            <person name="Santos F.R."/>
            <person name="Vidigal T.H.D.A."/>
            <person name="Brescovit A.D."/>
            <person name="Santos A.J."/>
        </authorList>
    </citation>
    <scope>NUCLEOTIDE SEQUENCE</scope>
    <source>
        <tissue evidence="1">Shoot tissue taken approximately 20 cm above the soil surface</tissue>
    </source>
</reference>
<proteinExistence type="predicted"/>
<dbReference type="AlphaFoldDB" id="A0A0A9FZN7"/>
<name>A0A0A9FZN7_ARUDO</name>
<dbReference type="EMBL" id="GBRH01180169">
    <property type="protein sequence ID" value="JAE17727.1"/>
    <property type="molecule type" value="Transcribed_RNA"/>
</dbReference>
<protein>
    <submittedName>
        <fullName evidence="1">Uncharacterized protein</fullName>
    </submittedName>
</protein>
<evidence type="ECO:0000313" key="1">
    <source>
        <dbReference type="EMBL" id="JAE17727.1"/>
    </source>
</evidence>
<sequence length="26" mass="3055">MKHLSTEICTVHLCHYAMRASSPFYQ</sequence>
<reference evidence="1" key="2">
    <citation type="journal article" date="2015" name="Data Brief">
        <title>Shoot transcriptome of the giant reed, Arundo donax.</title>
        <authorList>
            <person name="Barrero R.A."/>
            <person name="Guerrero F.D."/>
            <person name="Moolhuijzen P."/>
            <person name="Goolsby J.A."/>
            <person name="Tidwell J."/>
            <person name="Bellgard S.E."/>
            <person name="Bellgard M.I."/>
        </authorList>
    </citation>
    <scope>NUCLEOTIDE SEQUENCE</scope>
    <source>
        <tissue evidence="1">Shoot tissue taken approximately 20 cm above the soil surface</tissue>
    </source>
</reference>